<name>A0A2K8UHL5_9GAMM</name>
<organism evidence="2 3">
    <name type="scientific">Candidatus Thiodictyon syntrophicum</name>
    <dbReference type="NCBI Taxonomy" id="1166950"/>
    <lineage>
        <taxon>Bacteria</taxon>
        <taxon>Pseudomonadati</taxon>
        <taxon>Pseudomonadota</taxon>
        <taxon>Gammaproteobacteria</taxon>
        <taxon>Chromatiales</taxon>
        <taxon>Chromatiaceae</taxon>
        <taxon>Thiodictyon</taxon>
    </lineage>
</organism>
<dbReference type="Proteomes" id="UP000232638">
    <property type="component" value="Plasmid pTs417"/>
</dbReference>
<reference evidence="2 3" key="1">
    <citation type="submission" date="2017-03" db="EMBL/GenBank/DDBJ databases">
        <title>Complete genome sequence of Candidatus 'Thiodictyon syntrophicum' sp. nov. strain Cad16T, a photolithoautotroph purple sulfur bacterium isolated from an alpine meromictic lake.</title>
        <authorList>
            <person name="Luedin S.M."/>
            <person name="Pothier J.F."/>
            <person name="Danza F."/>
            <person name="Storelli N."/>
            <person name="Wittwer M."/>
            <person name="Tonolla M."/>
        </authorList>
    </citation>
    <scope>NUCLEOTIDE SEQUENCE [LARGE SCALE GENOMIC DNA]</scope>
    <source>
        <strain evidence="2 3">Cad16T</strain>
        <plasmid evidence="3">Plasmid pts417</plasmid>
    </source>
</reference>
<gene>
    <name evidence="2" type="ORF">THSYN_29160</name>
</gene>
<keyword evidence="2" id="KW-0614">Plasmid</keyword>
<evidence type="ECO:0000313" key="3">
    <source>
        <dbReference type="Proteomes" id="UP000232638"/>
    </source>
</evidence>
<feature type="transmembrane region" description="Helical" evidence="1">
    <location>
        <begin position="93"/>
        <end position="112"/>
    </location>
</feature>
<protein>
    <submittedName>
        <fullName evidence="2">Uncharacterized protein</fullName>
    </submittedName>
</protein>
<proteinExistence type="predicted"/>
<keyword evidence="1" id="KW-0472">Membrane</keyword>
<evidence type="ECO:0000313" key="2">
    <source>
        <dbReference type="EMBL" id="AUB85012.1"/>
    </source>
</evidence>
<keyword evidence="1" id="KW-0812">Transmembrane</keyword>
<sequence>MPLLLEQSAEPAVLARIMPPGTHVRLMLAALLPFAACGLQWLLWGYIAPMPGSCFSRRPVRPVFRRDARVCRWESVAMSDAAEPRAAMPLKTFLRRLIWILPVLLPAAWLAYG</sequence>
<dbReference type="EMBL" id="CP020371">
    <property type="protein sequence ID" value="AUB85012.1"/>
    <property type="molecule type" value="Genomic_DNA"/>
</dbReference>
<evidence type="ECO:0000256" key="1">
    <source>
        <dbReference type="SAM" id="Phobius"/>
    </source>
</evidence>
<dbReference type="RefSeq" id="WP_100922668.1">
    <property type="nucleotide sequence ID" value="NZ_CP020371.1"/>
</dbReference>
<accession>A0A2K8UHL5</accession>
<keyword evidence="1" id="KW-1133">Transmembrane helix</keyword>
<keyword evidence="3" id="KW-1185">Reference proteome</keyword>
<dbReference type="AlphaFoldDB" id="A0A2K8UHL5"/>
<geneLocation type="plasmid" evidence="3">
    <name>pts417</name>
</geneLocation>
<dbReference type="KEGG" id="tsy:THSYN_29160"/>
<feature type="transmembrane region" description="Helical" evidence="1">
    <location>
        <begin position="26"/>
        <end position="48"/>
    </location>
</feature>